<proteinExistence type="predicted"/>
<keyword evidence="8" id="KW-1185">Reference proteome</keyword>
<keyword evidence="4" id="KW-0418">Kinase</keyword>
<name>A0AAD9QI84_ACRCE</name>
<dbReference type="SUPFAM" id="SSF56112">
    <property type="entry name" value="Protein kinase-like (PK-like)"/>
    <property type="match status" value="1"/>
</dbReference>
<reference evidence="7" key="1">
    <citation type="journal article" date="2023" name="G3 (Bethesda)">
        <title>Whole genome assembly and annotation of the endangered Caribbean coral Acropora cervicornis.</title>
        <authorList>
            <person name="Selwyn J.D."/>
            <person name="Vollmer S.V."/>
        </authorList>
    </citation>
    <scope>NUCLEOTIDE SEQUENCE</scope>
    <source>
        <strain evidence="7">K2</strain>
    </source>
</reference>
<dbReference type="GO" id="GO:0005634">
    <property type="term" value="C:nucleus"/>
    <property type="evidence" value="ECO:0007669"/>
    <property type="project" value="TreeGrafter"/>
</dbReference>
<reference evidence="7" key="2">
    <citation type="journal article" date="2023" name="Science">
        <title>Genomic signatures of disease resistance in endangered staghorn corals.</title>
        <authorList>
            <person name="Vollmer S.V."/>
            <person name="Selwyn J.D."/>
            <person name="Despard B.A."/>
            <person name="Roesel C.L."/>
        </authorList>
    </citation>
    <scope>NUCLEOTIDE SEQUENCE</scope>
    <source>
        <strain evidence="7">K2</strain>
    </source>
</reference>
<dbReference type="Gene3D" id="3.30.200.20">
    <property type="entry name" value="Phosphorylase Kinase, domain 1"/>
    <property type="match status" value="1"/>
</dbReference>
<dbReference type="PROSITE" id="PS50011">
    <property type="entry name" value="PROTEIN_KINASE_DOM"/>
    <property type="match status" value="1"/>
</dbReference>
<dbReference type="AlphaFoldDB" id="A0AAD9QI84"/>
<feature type="domain" description="Protein kinase" evidence="6">
    <location>
        <begin position="107"/>
        <end position="184"/>
    </location>
</feature>
<evidence type="ECO:0000259" key="6">
    <source>
        <dbReference type="PROSITE" id="PS50011"/>
    </source>
</evidence>
<evidence type="ECO:0000256" key="1">
    <source>
        <dbReference type="ARBA" id="ARBA00022527"/>
    </source>
</evidence>
<accession>A0AAD9QI84</accession>
<dbReference type="Proteomes" id="UP001249851">
    <property type="component" value="Unassembled WGS sequence"/>
</dbReference>
<keyword evidence="5" id="KW-0067">ATP-binding</keyword>
<dbReference type="InterPro" id="IPR000719">
    <property type="entry name" value="Prot_kinase_dom"/>
</dbReference>
<evidence type="ECO:0000256" key="3">
    <source>
        <dbReference type="ARBA" id="ARBA00022741"/>
    </source>
</evidence>
<organism evidence="7 8">
    <name type="scientific">Acropora cervicornis</name>
    <name type="common">Staghorn coral</name>
    <dbReference type="NCBI Taxonomy" id="6130"/>
    <lineage>
        <taxon>Eukaryota</taxon>
        <taxon>Metazoa</taxon>
        <taxon>Cnidaria</taxon>
        <taxon>Anthozoa</taxon>
        <taxon>Hexacorallia</taxon>
        <taxon>Scleractinia</taxon>
        <taxon>Astrocoeniina</taxon>
        <taxon>Acroporidae</taxon>
        <taxon>Acropora</taxon>
    </lineage>
</organism>
<evidence type="ECO:0000313" key="7">
    <source>
        <dbReference type="EMBL" id="KAK2561385.1"/>
    </source>
</evidence>
<comment type="caution">
    <text evidence="7">The sequence shown here is derived from an EMBL/GenBank/DDBJ whole genome shotgun (WGS) entry which is preliminary data.</text>
</comment>
<evidence type="ECO:0000256" key="2">
    <source>
        <dbReference type="ARBA" id="ARBA00022679"/>
    </source>
</evidence>
<dbReference type="EMBL" id="JARQWQ010000033">
    <property type="protein sequence ID" value="KAK2561385.1"/>
    <property type="molecule type" value="Genomic_DNA"/>
</dbReference>
<protein>
    <submittedName>
        <fullName evidence="7">Twitchin</fullName>
    </submittedName>
</protein>
<keyword evidence="2" id="KW-0808">Transferase</keyword>
<dbReference type="Pfam" id="PF00069">
    <property type="entry name" value="Pkinase"/>
    <property type="match status" value="1"/>
</dbReference>
<dbReference type="PANTHER" id="PTHR24342:SF14">
    <property type="entry name" value="DEATH-ASSOCIATED PROTEIN KINASE DAPK-1"/>
    <property type="match status" value="1"/>
</dbReference>
<dbReference type="GO" id="GO:0004674">
    <property type="term" value="F:protein serine/threonine kinase activity"/>
    <property type="evidence" value="ECO:0007669"/>
    <property type="project" value="UniProtKB-KW"/>
</dbReference>
<keyword evidence="1" id="KW-0723">Serine/threonine-protein kinase</keyword>
<sequence>MDRRRKISNHKPISVYSMERERKNRTVADLNVMNIVAAEMVDEKKHSAESEEAEEEEFLKYGAVDEFYNLDKEIGNFSAQSESSRNRIGRGGTETEKYIVAVCSHFRFGHSHVDPGAYGVVKKCVHKENGNIFAAKIIKTSNSNIRKSVMQEIEMMRALGRHSKLVELFDAYQTPFEIVMVLEL</sequence>
<evidence type="ECO:0000313" key="8">
    <source>
        <dbReference type="Proteomes" id="UP001249851"/>
    </source>
</evidence>
<keyword evidence="3" id="KW-0547">Nucleotide-binding</keyword>
<dbReference type="GO" id="GO:0043065">
    <property type="term" value="P:positive regulation of apoptotic process"/>
    <property type="evidence" value="ECO:0007669"/>
    <property type="project" value="TreeGrafter"/>
</dbReference>
<gene>
    <name evidence="7" type="ORF">P5673_015903</name>
</gene>
<dbReference type="InterPro" id="IPR011009">
    <property type="entry name" value="Kinase-like_dom_sf"/>
</dbReference>
<dbReference type="GO" id="GO:0005524">
    <property type="term" value="F:ATP binding"/>
    <property type="evidence" value="ECO:0007669"/>
    <property type="project" value="UniProtKB-KW"/>
</dbReference>
<evidence type="ECO:0000256" key="4">
    <source>
        <dbReference type="ARBA" id="ARBA00022777"/>
    </source>
</evidence>
<evidence type="ECO:0000256" key="5">
    <source>
        <dbReference type="ARBA" id="ARBA00022840"/>
    </source>
</evidence>
<dbReference type="PANTHER" id="PTHR24342">
    <property type="entry name" value="SERINE/THREONINE-PROTEIN KINASE 17"/>
    <property type="match status" value="1"/>
</dbReference>
<dbReference type="GO" id="GO:0035556">
    <property type="term" value="P:intracellular signal transduction"/>
    <property type="evidence" value="ECO:0007669"/>
    <property type="project" value="TreeGrafter"/>
</dbReference>